<proteinExistence type="predicted"/>
<protein>
    <submittedName>
        <fullName evidence="1">Uncharacterized protein</fullName>
    </submittedName>
</protein>
<reference evidence="1" key="1">
    <citation type="submission" date="2013-05" db="EMBL/GenBank/DDBJ databases">
        <authorList>
            <person name="Yim A.K.Y."/>
            <person name="Chan T.F."/>
            <person name="Ji K.M."/>
            <person name="Liu X.Y."/>
            <person name="Zhou J.W."/>
            <person name="Li R.Q."/>
            <person name="Yang K.Y."/>
            <person name="Li J."/>
            <person name="Li M."/>
            <person name="Law P.T.W."/>
            <person name="Wu Y.L."/>
            <person name="Cai Z.L."/>
            <person name="Qin H."/>
            <person name="Bao Y."/>
            <person name="Leung R.K.K."/>
            <person name="Ng P.K.S."/>
            <person name="Zou J."/>
            <person name="Zhong X.J."/>
            <person name="Ran P.X."/>
            <person name="Zhong N.S."/>
            <person name="Liu Z.G."/>
            <person name="Tsui S.K.W."/>
        </authorList>
    </citation>
    <scope>NUCLEOTIDE SEQUENCE</scope>
    <source>
        <strain evidence="1">Derf</strain>
        <tissue evidence="1">Whole organism</tissue>
    </source>
</reference>
<reference evidence="1" key="2">
    <citation type="journal article" date="2022" name="Res Sq">
        <title>Comparative Genomics Reveals Insights into the Divergent Evolution of Astigmatic Mites and Household Pest Adaptations.</title>
        <authorList>
            <person name="Xiong Q."/>
            <person name="Wan A.T.-Y."/>
            <person name="Liu X.-Y."/>
            <person name="Fung C.S.-H."/>
            <person name="Xiao X."/>
            <person name="Malainual N."/>
            <person name="Hou J."/>
            <person name="Wang L."/>
            <person name="Wang M."/>
            <person name="Yang K."/>
            <person name="Cui Y."/>
            <person name="Leung E."/>
            <person name="Nong W."/>
            <person name="Shin S.-K."/>
            <person name="Au S."/>
            <person name="Jeong K.Y."/>
            <person name="Chew F.T."/>
            <person name="Hui J."/>
            <person name="Leung T.F."/>
            <person name="Tungtrongchitr A."/>
            <person name="Zhong N."/>
            <person name="Liu Z."/>
            <person name="Tsui S."/>
        </authorList>
    </citation>
    <scope>NUCLEOTIDE SEQUENCE</scope>
    <source>
        <strain evidence="1">Derf</strain>
        <tissue evidence="1">Whole organism</tissue>
    </source>
</reference>
<name>A0A922HNY3_DERFA</name>
<dbReference type="EMBL" id="ASGP02000007">
    <property type="protein sequence ID" value="KAH9497155.1"/>
    <property type="molecule type" value="Genomic_DNA"/>
</dbReference>
<gene>
    <name evidence="1" type="ORF">DERF_013159</name>
</gene>
<keyword evidence="2" id="KW-1185">Reference proteome</keyword>
<evidence type="ECO:0000313" key="1">
    <source>
        <dbReference type="EMBL" id="KAH9497155.1"/>
    </source>
</evidence>
<dbReference type="AlphaFoldDB" id="A0A922HNY3"/>
<dbReference type="Proteomes" id="UP000790347">
    <property type="component" value="Unassembled WGS sequence"/>
</dbReference>
<comment type="caution">
    <text evidence="1">The sequence shown here is derived from an EMBL/GenBank/DDBJ whole genome shotgun (WGS) entry which is preliminary data.</text>
</comment>
<organism evidence="1 2">
    <name type="scientific">Dermatophagoides farinae</name>
    <name type="common">American house dust mite</name>
    <dbReference type="NCBI Taxonomy" id="6954"/>
    <lineage>
        <taxon>Eukaryota</taxon>
        <taxon>Metazoa</taxon>
        <taxon>Ecdysozoa</taxon>
        <taxon>Arthropoda</taxon>
        <taxon>Chelicerata</taxon>
        <taxon>Arachnida</taxon>
        <taxon>Acari</taxon>
        <taxon>Acariformes</taxon>
        <taxon>Sarcoptiformes</taxon>
        <taxon>Astigmata</taxon>
        <taxon>Psoroptidia</taxon>
        <taxon>Analgoidea</taxon>
        <taxon>Pyroglyphidae</taxon>
        <taxon>Dermatophagoidinae</taxon>
        <taxon>Dermatophagoides</taxon>
    </lineage>
</organism>
<sequence>MNKSSEFIQQILSWLETMIIESNGMMNMANELSRSLTFADMVNQA</sequence>
<evidence type="ECO:0000313" key="2">
    <source>
        <dbReference type="Proteomes" id="UP000790347"/>
    </source>
</evidence>
<accession>A0A922HNY3</accession>